<sequence length="104" mass="11338">MFLMLSFYVKCVTVFTGEIMVILAPPRSQTHHNLSRPLGVSRTSVQDLLHSNFLICFSAELCMCVCTLLCACALSFLSPGGRGAGRPLRNGAGGISRQGYFTHR</sequence>
<name>A0AA35T3A7_GEOBA</name>
<accession>A0AA35T3A7</accession>
<dbReference type="Proteomes" id="UP001174909">
    <property type="component" value="Unassembled WGS sequence"/>
</dbReference>
<keyword evidence="2" id="KW-1185">Reference proteome</keyword>
<gene>
    <name evidence="1" type="ORF">GBAR_LOCUS22635</name>
</gene>
<organism evidence="1 2">
    <name type="scientific">Geodia barretti</name>
    <name type="common">Barrett's horny sponge</name>
    <dbReference type="NCBI Taxonomy" id="519541"/>
    <lineage>
        <taxon>Eukaryota</taxon>
        <taxon>Metazoa</taxon>
        <taxon>Porifera</taxon>
        <taxon>Demospongiae</taxon>
        <taxon>Heteroscleromorpha</taxon>
        <taxon>Tetractinellida</taxon>
        <taxon>Astrophorina</taxon>
        <taxon>Geodiidae</taxon>
        <taxon>Geodia</taxon>
    </lineage>
</organism>
<evidence type="ECO:0000313" key="2">
    <source>
        <dbReference type="Proteomes" id="UP001174909"/>
    </source>
</evidence>
<protein>
    <submittedName>
        <fullName evidence="1">Uncharacterized protein</fullName>
    </submittedName>
</protein>
<dbReference type="AlphaFoldDB" id="A0AA35T3A7"/>
<reference evidence="1" key="1">
    <citation type="submission" date="2023-03" db="EMBL/GenBank/DDBJ databases">
        <authorList>
            <person name="Steffen K."/>
            <person name="Cardenas P."/>
        </authorList>
    </citation>
    <scope>NUCLEOTIDE SEQUENCE</scope>
</reference>
<feature type="non-terminal residue" evidence="1">
    <location>
        <position position="104"/>
    </location>
</feature>
<proteinExistence type="predicted"/>
<comment type="caution">
    <text evidence="1">The sequence shown here is derived from an EMBL/GenBank/DDBJ whole genome shotgun (WGS) entry which is preliminary data.</text>
</comment>
<evidence type="ECO:0000313" key="1">
    <source>
        <dbReference type="EMBL" id="CAI8040678.1"/>
    </source>
</evidence>
<dbReference type="EMBL" id="CASHTH010003124">
    <property type="protein sequence ID" value="CAI8040678.1"/>
    <property type="molecule type" value="Genomic_DNA"/>
</dbReference>